<dbReference type="GO" id="GO:0000725">
    <property type="term" value="P:recombinational repair"/>
    <property type="evidence" value="ECO:0007669"/>
    <property type="project" value="TreeGrafter"/>
</dbReference>
<dbReference type="EMBL" id="SODF01000001">
    <property type="protein sequence ID" value="TDW22120.1"/>
    <property type="molecule type" value="Genomic_DNA"/>
</dbReference>
<dbReference type="RefSeq" id="WP_134115695.1">
    <property type="nucleotide sequence ID" value="NZ_SODF01000001.1"/>
</dbReference>
<evidence type="ECO:0000256" key="3">
    <source>
        <dbReference type="ARBA" id="ARBA00022806"/>
    </source>
</evidence>
<feature type="binding site" evidence="5">
    <location>
        <begin position="25"/>
        <end position="32"/>
    </location>
    <ligand>
        <name>ATP</name>
        <dbReference type="ChEBI" id="CHEBI:30616"/>
    </ligand>
</feature>
<dbReference type="OrthoDB" id="9810135at2"/>
<dbReference type="Pfam" id="PF00580">
    <property type="entry name" value="UvrD-helicase"/>
    <property type="match status" value="1"/>
</dbReference>
<evidence type="ECO:0000256" key="2">
    <source>
        <dbReference type="ARBA" id="ARBA00022801"/>
    </source>
</evidence>
<evidence type="ECO:0000256" key="1">
    <source>
        <dbReference type="ARBA" id="ARBA00022741"/>
    </source>
</evidence>
<dbReference type="InterPro" id="IPR000212">
    <property type="entry name" value="DNA_helicase_UvrD/REP"/>
</dbReference>
<dbReference type="PANTHER" id="PTHR11070">
    <property type="entry name" value="UVRD / RECB / PCRA DNA HELICASE FAMILY MEMBER"/>
    <property type="match status" value="1"/>
</dbReference>
<name>A0A4R8A1U6_9ACTN</name>
<dbReference type="PROSITE" id="PS51198">
    <property type="entry name" value="UVRD_HELICASE_ATP_BIND"/>
    <property type="match status" value="1"/>
</dbReference>
<protein>
    <submittedName>
        <fullName evidence="7">UvrD-like helicase family protein</fullName>
    </submittedName>
</protein>
<dbReference type="PANTHER" id="PTHR11070:SF2">
    <property type="entry name" value="ATP-DEPENDENT DNA HELICASE SRS2"/>
    <property type="match status" value="1"/>
</dbReference>
<dbReference type="InterPro" id="IPR014016">
    <property type="entry name" value="UvrD-like_ATP-bd"/>
</dbReference>
<dbReference type="Gene3D" id="3.40.50.300">
    <property type="entry name" value="P-loop containing nucleotide triphosphate hydrolases"/>
    <property type="match status" value="2"/>
</dbReference>
<feature type="domain" description="UvrD-like helicase ATP-binding" evidence="6">
    <location>
        <begin position="4"/>
        <end position="282"/>
    </location>
</feature>
<evidence type="ECO:0000313" key="8">
    <source>
        <dbReference type="Proteomes" id="UP000295447"/>
    </source>
</evidence>
<keyword evidence="4 5" id="KW-0067">ATP-binding</keyword>
<dbReference type="Proteomes" id="UP000295447">
    <property type="component" value="Unassembled WGS sequence"/>
</dbReference>
<keyword evidence="2 5" id="KW-0378">Hydrolase</keyword>
<evidence type="ECO:0000259" key="6">
    <source>
        <dbReference type="PROSITE" id="PS51198"/>
    </source>
</evidence>
<sequence length="570" mass="61675">MTERRDFTKEQRALIGATASLCISACPGAGKTHAIVQRFIERPVRHPRKGIALISFTNAAADEARRRIAAGSDLLCVPNFIGTIDAFINRYLVAPGMLERKGVSPTFRDKWSSLPNTTIDAGLAISPSLDAFVVDAQSAKLDIARLPYADRRTAHNLKPEQVSRLERLALGLWTKLVAGGTLTAAASRTALRVYLEDPNLKQQLAQLLTDRFSEVIVDEIQDCCEEDILVLELLREAGICLTVVGDLEQAIYGFRQQTATRLSAFLHGLPAGERLDGNFRSSPAICSIVDSLRSTDDSDKSVGRYQSDSTAVQLVSFARTNELPKKLMKISSDNHLGHKDMVVLAHAANTARSAAGAATEYQVGTSKLALLAAAMYIVSDESRSGAERSQALTSVGRYLRELGDDGDLQQQAYLAKFGITEREFREECLRLAGLVPDPYNAPPSALKTTLATATASQERLGWSSGSLRIPAGDDWPGVPKPSEAALSYSTVHGFKGLERTCVALVIPESTRSDLASGVDQWTAGTAGEARRVLYVGASRAERLLVIAAHRSIYGEVLSNLQRDGVPVEQV</sequence>
<dbReference type="InterPro" id="IPR027417">
    <property type="entry name" value="P-loop_NTPase"/>
</dbReference>
<dbReference type="GO" id="GO:0005524">
    <property type="term" value="F:ATP binding"/>
    <property type="evidence" value="ECO:0007669"/>
    <property type="project" value="UniProtKB-UniRule"/>
</dbReference>
<keyword evidence="1 5" id="KW-0547">Nucleotide-binding</keyword>
<accession>A0A4R8A1U6</accession>
<evidence type="ECO:0000313" key="7">
    <source>
        <dbReference type="EMBL" id="TDW22120.1"/>
    </source>
</evidence>
<comment type="caution">
    <text evidence="7">The sequence shown here is derived from an EMBL/GenBank/DDBJ whole genome shotgun (WGS) entry which is preliminary data.</text>
</comment>
<dbReference type="SUPFAM" id="SSF52540">
    <property type="entry name" value="P-loop containing nucleoside triphosphate hydrolases"/>
    <property type="match status" value="1"/>
</dbReference>
<dbReference type="AlphaFoldDB" id="A0A4R8A1U6"/>
<dbReference type="GO" id="GO:0043138">
    <property type="term" value="F:3'-5' DNA helicase activity"/>
    <property type="evidence" value="ECO:0007669"/>
    <property type="project" value="TreeGrafter"/>
</dbReference>
<dbReference type="GO" id="GO:0016787">
    <property type="term" value="F:hydrolase activity"/>
    <property type="evidence" value="ECO:0007669"/>
    <property type="project" value="UniProtKB-UniRule"/>
</dbReference>
<dbReference type="GO" id="GO:0003677">
    <property type="term" value="F:DNA binding"/>
    <property type="evidence" value="ECO:0007669"/>
    <property type="project" value="InterPro"/>
</dbReference>
<organism evidence="7 8">
    <name type="scientific">Kribbella kalugense</name>
    <dbReference type="NCBI Taxonomy" id="2512221"/>
    <lineage>
        <taxon>Bacteria</taxon>
        <taxon>Bacillati</taxon>
        <taxon>Actinomycetota</taxon>
        <taxon>Actinomycetes</taxon>
        <taxon>Propionibacteriales</taxon>
        <taxon>Kribbellaceae</taxon>
        <taxon>Kribbella</taxon>
    </lineage>
</organism>
<keyword evidence="8" id="KW-1185">Reference proteome</keyword>
<proteinExistence type="predicted"/>
<gene>
    <name evidence="7" type="ORF">EV650_0953</name>
</gene>
<evidence type="ECO:0000256" key="4">
    <source>
        <dbReference type="ARBA" id="ARBA00022840"/>
    </source>
</evidence>
<reference evidence="7 8" key="1">
    <citation type="submission" date="2019-03" db="EMBL/GenBank/DDBJ databases">
        <title>Genomic Encyclopedia of Type Strains, Phase III (KMG-III): the genomes of soil and plant-associated and newly described type strains.</title>
        <authorList>
            <person name="Whitman W."/>
        </authorList>
    </citation>
    <scope>NUCLEOTIDE SEQUENCE [LARGE SCALE GENOMIC DNA]</scope>
    <source>
        <strain evidence="7 8">VKM Ac-2570</strain>
    </source>
</reference>
<evidence type="ECO:0000256" key="5">
    <source>
        <dbReference type="PROSITE-ProRule" id="PRU00560"/>
    </source>
</evidence>
<keyword evidence="3 5" id="KW-0347">Helicase</keyword>